<dbReference type="eggNOG" id="ENOG502QT5T">
    <property type="taxonomic scope" value="Eukaryota"/>
</dbReference>
<dbReference type="EMBL" id="KQ257452">
    <property type="protein sequence ID" value="KND02913.1"/>
    <property type="molecule type" value="Genomic_DNA"/>
</dbReference>
<dbReference type="SUPFAM" id="SSF48371">
    <property type="entry name" value="ARM repeat"/>
    <property type="match status" value="1"/>
</dbReference>
<dbReference type="RefSeq" id="XP_016610952.1">
    <property type="nucleotide sequence ID" value="XM_016750299.1"/>
</dbReference>
<evidence type="ECO:0000256" key="7">
    <source>
        <dbReference type="ARBA" id="ARBA00022776"/>
    </source>
</evidence>
<keyword evidence="7" id="KW-0498">Mitosis</keyword>
<dbReference type="InterPro" id="IPR011989">
    <property type="entry name" value="ARM-like"/>
</dbReference>
<keyword evidence="5" id="KW-0493">Microtubule</keyword>
<evidence type="ECO:0000313" key="13">
    <source>
        <dbReference type="Proteomes" id="UP000053201"/>
    </source>
</evidence>
<feature type="domain" description="TOG" evidence="11">
    <location>
        <begin position="311"/>
        <end position="555"/>
    </location>
</feature>
<keyword evidence="7" id="KW-0131">Cell cycle</keyword>
<evidence type="ECO:0000256" key="9">
    <source>
        <dbReference type="PROSITE-ProRule" id="PRU00103"/>
    </source>
</evidence>
<accession>A0A0L0HPC7</accession>
<dbReference type="VEuPathDB" id="FungiDB:SPPG_01993"/>
<keyword evidence="8" id="KW-0206">Cytoskeleton</keyword>
<keyword evidence="6" id="KW-0677">Repeat</keyword>
<dbReference type="InterPro" id="IPR024395">
    <property type="entry name" value="CLASP_N_dom"/>
</dbReference>
<feature type="domain" description="TOG" evidence="11">
    <location>
        <begin position="1"/>
        <end position="241"/>
    </location>
</feature>
<dbReference type="InterPro" id="IPR034085">
    <property type="entry name" value="TOG"/>
</dbReference>
<proteinExistence type="inferred from homology"/>
<gene>
    <name evidence="12" type="ORF">SPPG_01993</name>
</gene>
<evidence type="ECO:0000256" key="5">
    <source>
        <dbReference type="ARBA" id="ARBA00022701"/>
    </source>
</evidence>
<evidence type="ECO:0000256" key="3">
    <source>
        <dbReference type="ARBA" id="ARBA00022490"/>
    </source>
</evidence>
<dbReference type="GO" id="GO:0005815">
    <property type="term" value="C:microtubule organizing center"/>
    <property type="evidence" value="ECO:0007669"/>
    <property type="project" value="TreeGrafter"/>
</dbReference>
<dbReference type="GO" id="GO:0031110">
    <property type="term" value="P:regulation of microtubule polymerization or depolymerization"/>
    <property type="evidence" value="ECO:0007669"/>
    <property type="project" value="UniProtKB-ARBA"/>
</dbReference>
<dbReference type="GO" id="GO:0005881">
    <property type="term" value="C:cytoplasmic microtubule"/>
    <property type="evidence" value="ECO:0007669"/>
    <property type="project" value="TreeGrafter"/>
</dbReference>
<sequence length="1324" mass="145028">METVRAFVEAMEGTNIDRKLQTLEELLQEFSTISVASIEPDLYENFLDAVVRCIKSPQLKLCQQALSFLPVLSVSTDARSHNSASHLRTIVVFAAPVVVERLADGKEKIRELAQAAIIELYRIVCRSVAHSASKDSNKEGGPYAQMLIFLDREMKTNGFGHKTPRGREQAVIWLVQCVRAVPEFPVKQYIPLLVRLLEDSNESVRNTSKEAVIAVYNNTTIKAMRTDIKKELVKNKIRQSIVDHILANFIDGQAESPADTVPDRSESTLSGTTSAALGNGAPRRETGAVSPPNNLAGGTSAPDPDPINIGSSKELEMEISAICVLFEGKETEENWKAREDALQRLRGICRGTARHIDGFINYIRPATEPITRTMHSLRTALVMTTCTTVVDMVNILGCQLDPLVDAFIVNLLKLSGQAKKVVATASISAIQILLQRTSYQLKFVQYFQMALSDKSAGTRSAAALFIKTVVEVMGSSDTGRSTLETSGGLDIVEKGLKKGLADANGPVRQTCRETFSNFQSAWPERAEILFDTLDAATRKAISRAKLSSAPAKIRPSIRAVAATRSAFSNPANDSPALSEGTVEGINFAIEPQESDPLPNGLSLEDGIHSVGELRAATPKTEDPQDNRGIILQQLMHENVDEQVRGYCALATLARQHSERGISLEMEPEFNLAIRSAIGHLLEKGSEDISSTLLDAEYLAPLIDSRIIAISELLIPILASAGSGNPGRQSAGRGALEFVKGRLGFVALLDMVVRFLTKPSEADPCPGGAQTQRLARWGAAEWIESTNIGTEPIHGEVAAYFADPSNCQLLFHGLVNQISHPGGDDRRLLRLLRLVQQSRPDQFAHLLSTCDDEITERIQEELGVKRTLLTSKDRISRGPPALLGVHDQFGDGEPSEGITVEDLSRIEAGEGATLLDMTDMTFDTSLMLQGHVRNLMDETMPYGMADMSSAQASFAVHRAGETALVWAVQQSQQGGGSEACEQMDIAVPQSADSSPRESAKRKGSEGPSAGLVGIKRERRSSTETTPLKPGATHMGTKFDVFSAGTPTPMQLSKIDRAREIPTLLDAISKGTAEDTVWRRLYRICDGSAAPGDDFDEEEYWNQWFAETLAVLLSFLRRGGQNKMEQETCLLLLTRMIERLSQYFIGHEAELLMVLLQARSDGTELVSGSATNALSIMAEKLDGRACLDALLKMLYEWDMARERQRKMLSVSSRLYSGRSKTLTVESLPSYEPTPAESGLEILGTFLSKVDGADVEEDALWRIGDIGAMYMSCQVTETRRLATLCLVDVYSIVGDRVWQYLGKLSKQQRKLLQVIIDRQLHRKPSIS</sequence>
<evidence type="ECO:0000256" key="6">
    <source>
        <dbReference type="ARBA" id="ARBA00022737"/>
    </source>
</evidence>
<evidence type="ECO:0000256" key="2">
    <source>
        <dbReference type="ARBA" id="ARBA00009549"/>
    </source>
</evidence>
<comment type="subcellular location">
    <subcellularLocation>
        <location evidence="1">Cytoplasm</location>
        <location evidence="1">Cytoskeleton</location>
        <location evidence="1">Spindle</location>
    </subcellularLocation>
</comment>
<keyword evidence="13" id="KW-1185">Reference proteome</keyword>
<feature type="compositionally biased region" description="Polar residues" evidence="10">
    <location>
        <begin position="267"/>
        <end position="276"/>
    </location>
</feature>
<dbReference type="Gene3D" id="1.25.10.10">
    <property type="entry name" value="Leucine-rich Repeat Variant"/>
    <property type="match status" value="3"/>
</dbReference>
<keyword evidence="3" id="KW-0963">Cytoplasm</keyword>
<evidence type="ECO:0000313" key="12">
    <source>
        <dbReference type="EMBL" id="KND02913.1"/>
    </source>
</evidence>
<dbReference type="GO" id="GO:0051301">
    <property type="term" value="P:cell division"/>
    <property type="evidence" value="ECO:0007669"/>
    <property type="project" value="UniProtKB-KW"/>
</dbReference>
<dbReference type="SMART" id="SM01349">
    <property type="entry name" value="TOG"/>
    <property type="match status" value="2"/>
</dbReference>
<evidence type="ECO:0000256" key="4">
    <source>
        <dbReference type="ARBA" id="ARBA00022618"/>
    </source>
</evidence>
<evidence type="ECO:0000256" key="8">
    <source>
        <dbReference type="ARBA" id="ARBA00023212"/>
    </source>
</evidence>
<feature type="compositionally biased region" description="Basic and acidic residues" evidence="10">
    <location>
        <begin position="993"/>
        <end position="1003"/>
    </location>
</feature>
<dbReference type="OrthoDB" id="46159at2759"/>
<reference evidence="12 13" key="1">
    <citation type="submission" date="2009-08" db="EMBL/GenBank/DDBJ databases">
        <title>The Genome Sequence of Spizellomyces punctatus strain DAOM BR117.</title>
        <authorList>
            <consortium name="The Broad Institute Genome Sequencing Platform"/>
            <person name="Russ C."/>
            <person name="Cuomo C."/>
            <person name="Shea T."/>
            <person name="Young S.K."/>
            <person name="Zeng Q."/>
            <person name="Koehrsen M."/>
            <person name="Haas B."/>
            <person name="Borodovsky M."/>
            <person name="Guigo R."/>
            <person name="Alvarado L."/>
            <person name="Berlin A."/>
            <person name="Bochicchio J."/>
            <person name="Borenstein D."/>
            <person name="Chapman S."/>
            <person name="Chen Z."/>
            <person name="Engels R."/>
            <person name="Freedman E."/>
            <person name="Gellesch M."/>
            <person name="Goldberg J."/>
            <person name="Griggs A."/>
            <person name="Gujja S."/>
            <person name="Heiman D."/>
            <person name="Hepburn T."/>
            <person name="Howarth C."/>
            <person name="Jen D."/>
            <person name="Larson L."/>
            <person name="Lewis B."/>
            <person name="Mehta T."/>
            <person name="Park D."/>
            <person name="Pearson M."/>
            <person name="Roberts A."/>
            <person name="Saif S."/>
            <person name="Shenoy N."/>
            <person name="Sisk P."/>
            <person name="Stolte C."/>
            <person name="Sykes S."/>
            <person name="Thomson T."/>
            <person name="Walk T."/>
            <person name="White J."/>
            <person name="Yandava C."/>
            <person name="Burger G."/>
            <person name="Gray M.W."/>
            <person name="Holland P.W.H."/>
            <person name="King N."/>
            <person name="Lang F.B.F."/>
            <person name="Roger A.J."/>
            <person name="Ruiz-Trillo I."/>
            <person name="Lander E."/>
            <person name="Nusbaum C."/>
        </authorList>
    </citation>
    <scope>NUCLEOTIDE SEQUENCE [LARGE SCALE GENOMIC DNA]</scope>
    <source>
        <strain evidence="12 13">DAOM BR117</strain>
    </source>
</reference>
<organism evidence="12 13">
    <name type="scientific">Spizellomyces punctatus (strain DAOM BR117)</name>
    <dbReference type="NCBI Taxonomy" id="645134"/>
    <lineage>
        <taxon>Eukaryota</taxon>
        <taxon>Fungi</taxon>
        <taxon>Fungi incertae sedis</taxon>
        <taxon>Chytridiomycota</taxon>
        <taxon>Chytridiomycota incertae sedis</taxon>
        <taxon>Chytridiomycetes</taxon>
        <taxon>Spizellomycetales</taxon>
        <taxon>Spizellomycetaceae</taxon>
        <taxon>Spizellomyces</taxon>
    </lineage>
</organism>
<dbReference type="InterPro" id="IPR016024">
    <property type="entry name" value="ARM-type_fold"/>
</dbReference>
<comment type="similarity">
    <text evidence="2">Belongs to the CLASP family.</text>
</comment>
<dbReference type="Pfam" id="PF12348">
    <property type="entry name" value="CLASP_N"/>
    <property type="match status" value="1"/>
</dbReference>
<dbReference type="GO" id="GO:0005876">
    <property type="term" value="C:spindle microtubule"/>
    <property type="evidence" value="ECO:0007669"/>
    <property type="project" value="TreeGrafter"/>
</dbReference>
<dbReference type="GO" id="GO:0008017">
    <property type="term" value="F:microtubule binding"/>
    <property type="evidence" value="ECO:0007669"/>
    <property type="project" value="TreeGrafter"/>
</dbReference>
<dbReference type="PROSITE" id="PS50077">
    <property type="entry name" value="HEAT_REPEAT"/>
    <property type="match status" value="1"/>
</dbReference>
<feature type="region of interest" description="Disordered" evidence="10">
    <location>
        <begin position="255"/>
        <end position="310"/>
    </location>
</feature>
<evidence type="ECO:0000256" key="1">
    <source>
        <dbReference type="ARBA" id="ARBA00004186"/>
    </source>
</evidence>
<dbReference type="GO" id="GO:1990023">
    <property type="term" value="C:mitotic spindle midzone"/>
    <property type="evidence" value="ECO:0007669"/>
    <property type="project" value="TreeGrafter"/>
</dbReference>
<dbReference type="GeneID" id="27685619"/>
<dbReference type="InterPro" id="IPR021133">
    <property type="entry name" value="HEAT_type_2"/>
</dbReference>
<protein>
    <recommendedName>
        <fullName evidence="11">TOG domain-containing protein</fullName>
    </recommendedName>
</protein>
<evidence type="ECO:0000259" key="11">
    <source>
        <dbReference type="SMART" id="SM01349"/>
    </source>
</evidence>
<name>A0A0L0HPC7_SPIPD</name>
<feature type="region of interest" description="Disordered" evidence="10">
    <location>
        <begin position="987"/>
        <end position="1036"/>
    </location>
</feature>
<dbReference type="GO" id="GO:0090307">
    <property type="term" value="P:mitotic spindle assembly"/>
    <property type="evidence" value="ECO:0007669"/>
    <property type="project" value="TreeGrafter"/>
</dbReference>
<evidence type="ECO:0000256" key="10">
    <source>
        <dbReference type="SAM" id="MobiDB-lite"/>
    </source>
</evidence>
<feature type="repeat" description="HEAT" evidence="9">
    <location>
        <begin position="189"/>
        <end position="227"/>
    </location>
</feature>
<dbReference type="PANTHER" id="PTHR21567">
    <property type="entry name" value="CLASP"/>
    <property type="match status" value="1"/>
</dbReference>
<dbReference type="Proteomes" id="UP000053201">
    <property type="component" value="Unassembled WGS sequence"/>
</dbReference>
<dbReference type="PANTHER" id="PTHR21567:SF9">
    <property type="entry name" value="CLIP-ASSOCIATING PROTEIN"/>
    <property type="match status" value="1"/>
</dbReference>
<keyword evidence="4" id="KW-0132">Cell division</keyword>
<dbReference type="InParanoid" id="A0A0L0HPC7"/>
<dbReference type="GO" id="GO:1902903">
    <property type="term" value="P:regulation of supramolecular fiber organization"/>
    <property type="evidence" value="ECO:0007669"/>
    <property type="project" value="UniProtKB-ARBA"/>
</dbReference>
<dbReference type="STRING" id="645134.A0A0L0HPC7"/>